<comment type="caution">
    <text evidence="1">The sequence shown here is derived from an EMBL/GenBank/DDBJ whole genome shotgun (WGS) entry which is preliminary data.</text>
</comment>
<protein>
    <submittedName>
        <fullName evidence="1">Uncharacterized protein</fullName>
    </submittedName>
</protein>
<evidence type="ECO:0000313" key="1">
    <source>
        <dbReference type="EMBL" id="KKK50162.1"/>
    </source>
</evidence>
<proteinExistence type="predicted"/>
<reference evidence="1" key="1">
    <citation type="journal article" date="2015" name="Nature">
        <title>Complex archaea that bridge the gap between prokaryotes and eukaryotes.</title>
        <authorList>
            <person name="Spang A."/>
            <person name="Saw J.H."/>
            <person name="Jorgensen S.L."/>
            <person name="Zaremba-Niedzwiedzka K."/>
            <person name="Martijn J."/>
            <person name="Lind A.E."/>
            <person name="van Eijk R."/>
            <person name="Schleper C."/>
            <person name="Guy L."/>
            <person name="Ettema T.J."/>
        </authorList>
    </citation>
    <scope>NUCLEOTIDE SEQUENCE</scope>
</reference>
<gene>
    <name evidence="1" type="ORF">LCGC14_3127780</name>
</gene>
<sequence>MDVANNSENNYESAKSIEKSLPIISHIGRDTFEYSEKKYLSQPSIEEFLVESGIHLVERFGERLRSDDSDAELNRHYACACR</sequence>
<accession>A0A0F8W0J6</accession>
<name>A0A0F8W0J6_9ZZZZ</name>
<dbReference type="EMBL" id="LAZR01068159">
    <property type="protein sequence ID" value="KKK50162.1"/>
    <property type="molecule type" value="Genomic_DNA"/>
</dbReference>
<organism evidence="1">
    <name type="scientific">marine sediment metagenome</name>
    <dbReference type="NCBI Taxonomy" id="412755"/>
    <lineage>
        <taxon>unclassified sequences</taxon>
        <taxon>metagenomes</taxon>
        <taxon>ecological metagenomes</taxon>
    </lineage>
</organism>
<dbReference type="AlphaFoldDB" id="A0A0F8W0J6"/>